<dbReference type="GO" id="GO:0016301">
    <property type="term" value="F:kinase activity"/>
    <property type="evidence" value="ECO:0007669"/>
    <property type="project" value="UniProtKB-KW"/>
</dbReference>
<evidence type="ECO:0000256" key="4">
    <source>
        <dbReference type="ARBA" id="ARBA00023163"/>
    </source>
</evidence>
<keyword evidence="2" id="KW-0418">Kinase</keyword>
<dbReference type="EMBL" id="AP022610">
    <property type="protein sequence ID" value="BBZ28485.1"/>
    <property type="molecule type" value="Genomic_DNA"/>
</dbReference>
<organism evidence="6 7">
    <name type="scientific">Mycolicibacterium madagascariense</name>
    <dbReference type="NCBI Taxonomy" id="212765"/>
    <lineage>
        <taxon>Bacteria</taxon>
        <taxon>Bacillati</taxon>
        <taxon>Actinomycetota</taxon>
        <taxon>Actinomycetes</taxon>
        <taxon>Mycobacteriales</taxon>
        <taxon>Mycobacteriaceae</taxon>
        <taxon>Mycolicibacterium</taxon>
    </lineage>
</organism>
<evidence type="ECO:0000256" key="3">
    <source>
        <dbReference type="ARBA" id="ARBA00023015"/>
    </source>
</evidence>
<dbReference type="Pfam" id="PF13185">
    <property type="entry name" value="GAF_2"/>
    <property type="match status" value="1"/>
</dbReference>
<dbReference type="InterPro" id="IPR003018">
    <property type="entry name" value="GAF"/>
</dbReference>
<evidence type="ECO:0000259" key="5">
    <source>
        <dbReference type="PROSITE" id="PS50921"/>
    </source>
</evidence>
<dbReference type="SUPFAM" id="SSF55781">
    <property type="entry name" value="GAF domain-like"/>
    <property type="match status" value="1"/>
</dbReference>
<dbReference type="AlphaFoldDB" id="A0A7I7XHB4"/>
<dbReference type="SUPFAM" id="SSF52172">
    <property type="entry name" value="CheY-like"/>
    <property type="match status" value="1"/>
</dbReference>
<dbReference type="Proteomes" id="UP000466517">
    <property type="component" value="Chromosome"/>
</dbReference>
<proteinExistence type="predicted"/>
<dbReference type="Pfam" id="PF03861">
    <property type="entry name" value="ANTAR"/>
    <property type="match status" value="1"/>
</dbReference>
<evidence type="ECO:0000256" key="2">
    <source>
        <dbReference type="ARBA" id="ARBA00022777"/>
    </source>
</evidence>
<dbReference type="Gene3D" id="3.30.450.40">
    <property type="match status" value="1"/>
</dbReference>
<evidence type="ECO:0000313" key="7">
    <source>
        <dbReference type="Proteomes" id="UP000466517"/>
    </source>
</evidence>
<dbReference type="PIRSF" id="PIRSF036625">
    <property type="entry name" value="GAF_ANTAR"/>
    <property type="match status" value="1"/>
</dbReference>
<dbReference type="InterPro" id="IPR012074">
    <property type="entry name" value="GAF_ANTAR"/>
</dbReference>
<keyword evidence="4" id="KW-0804">Transcription</keyword>
<dbReference type="RefSeq" id="WP_246240648.1">
    <property type="nucleotide sequence ID" value="NZ_AP022610.1"/>
</dbReference>
<gene>
    <name evidence="6" type="ORF">MMAD_27800</name>
</gene>
<keyword evidence="3" id="KW-0805">Transcription regulation</keyword>
<dbReference type="InterPro" id="IPR029016">
    <property type="entry name" value="GAF-like_dom_sf"/>
</dbReference>
<dbReference type="InterPro" id="IPR005561">
    <property type="entry name" value="ANTAR"/>
</dbReference>
<dbReference type="PROSITE" id="PS50921">
    <property type="entry name" value="ANTAR"/>
    <property type="match status" value="1"/>
</dbReference>
<dbReference type="GO" id="GO:0003723">
    <property type="term" value="F:RNA binding"/>
    <property type="evidence" value="ECO:0007669"/>
    <property type="project" value="InterPro"/>
</dbReference>
<dbReference type="SMART" id="SM01012">
    <property type="entry name" value="ANTAR"/>
    <property type="match status" value="1"/>
</dbReference>
<keyword evidence="7" id="KW-1185">Reference proteome</keyword>
<reference evidence="6 7" key="1">
    <citation type="journal article" date="2019" name="Emerg. Microbes Infect.">
        <title>Comprehensive subspecies identification of 175 nontuberculous mycobacteria species based on 7547 genomic profiles.</title>
        <authorList>
            <person name="Matsumoto Y."/>
            <person name="Kinjo T."/>
            <person name="Motooka D."/>
            <person name="Nabeya D."/>
            <person name="Jung N."/>
            <person name="Uechi K."/>
            <person name="Horii T."/>
            <person name="Iida T."/>
            <person name="Fujita J."/>
            <person name="Nakamura S."/>
        </authorList>
    </citation>
    <scope>NUCLEOTIDE SEQUENCE [LARGE SCALE GENOMIC DNA]</scope>
    <source>
        <strain evidence="6 7">JCM 13574</strain>
    </source>
</reference>
<evidence type="ECO:0000313" key="6">
    <source>
        <dbReference type="EMBL" id="BBZ28485.1"/>
    </source>
</evidence>
<dbReference type="Gene3D" id="1.10.10.10">
    <property type="entry name" value="Winged helix-like DNA-binding domain superfamily/Winged helix DNA-binding domain"/>
    <property type="match status" value="1"/>
</dbReference>
<feature type="domain" description="ANTAR" evidence="5">
    <location>
        <begin position="166"/>
        <end position="227"/>
    </location>
</feature>
<protein>
    <recommendedName>
        <fullName evidence="5">ANTAR domain-containing protein</fullName>
    </recommendedName>
</protein>
<dbReference type="InterPro" id="IPR036388">
    <property type="entry name" value="WH-like_DNA-bd_sf"/>
</dbReference>
<dbReference type="InterPro" id="IPR011006">
    <property type="entry name" value="CheY-like_superfamily"/>
</dbReference>
<keyword evidence="1" id="KW-0808">Transferase</keyword>
<dbReference type="KEGG" id="mmag:MMAD_27800"/>
<evidence type="ECO:0000256" key="1">
    <source>
        <dbReference type="ARBA" id="ARBA00022679"/>
    </source>
</evidence>
<name>A0A7I7XHB4_9MYCO</name>
<accession>A0A7I7XHB4</accession>
<sequence length="233" mass="25287">MPDTEYAKTLRDAMTDLTHRFAHPTNVDEILYGITTAAVNLIDAVDSCDVLLIEHAEKFRSVATTSPVAAELDGIQHRHGEGPCIDAAVGDTMALSNDLRDDERWPRFATAAVEAGVHSVLSFQLYTHQKQPTCRGALNLFSSRPNAFDSDAQAIGAMLATHAAIVLIAQDREAQFQSALASRDAIGQAKGMIMERFRVDAVRAFELLKKLSQDTNTRLVDVAAQIVASGPPE</sequence>